<gene>
    <name evidence="1" type="ORF">AOG27_13480</name>
</gene>
<accession>A0A0N8HK73</accession>
<name>A0A0N8HK73_9GAMM</name>
<dbReference type="SUPFAM" id="SSF46785">
    <property type="entry name" value="Winged helix' DNA-binding domain"/>
    <property type="match status" value="1"/>
</dbReference>
<dbReference type="RefSeq" id="WP_054553535.1">
    <property type="nucleotide sequence ID" value="NZ_LJTC01000008.1"/>
</dbReference>
<dbReference type="EMBL" id="LJTC01000008">
    <property type="protein sequence ID" value="KPM83080.1"/>
    <property type="molecule type" value="Genomic_DNA"/>
</dbReference>
<dbReference type="AlphaFoldDB" id="A0A0N8HK73"/>
<dbReference type="GO" id="GO:0005829">
    <property type="term" value="C:cytosol"/>
    <property type="evidence" value="ECO:0007669"/>
    <property type="project" value="TreeGrafter"/>
</dbReference>
<dbReference type="PROSITE" id="PS51197">
    <property type="entry name" value="HTH_RRF2_2"/>
    <property type="match status" value="1"/>
</dbReference>
<comment type="caution">
    <text evidence="1">The sequence shown here is derived from an EMBL/GenBank/DDBJ whole genome shotgun (WGS) entry which is preliminary data.</text>
</comment>
<reference evidence="1 2" key="1">
    <citation type="submission" date="2015-09" db="EMBL/GenBank/DDBJ databases">
        <title>Draft Genome Sequence of Pseudoalteromonas lipolytica UCD-48B.</title>
        <authorList>
            <person name="Krusor M."/>
            <person name="Coil D.A."/>
            <person name="Lang J.M."/>
            <person name="Eisen J.A."/>
            <person name="Alexiev A."/>
        </authorList>
    </citation>
    <scope>NUCLEOTIDE SEQUENCE [LARGE SCALE GENOMIC DNA]</scope>
    <source>
        <strain evidence="1 2">UCD-48B</strain>
    </source>
</reference>
<evidence type="ECO:0000313" key="1">
    <source>
        <dbReference type="EMBL" id="KPM83080.1"/>
    </source>
</evidence>
<sequence>MRKDSRLSRVLHVLIHLNSYSHPITSETLANMLMTNPVVVRRTMALLRQAGYVSAIKGHNGGWLLATPLTDITLFDIHQALGEKNLFVIGLTDEHSNCPIEHAVNSALQNAMDDAEALLLKRFAEVSLAELASQFKK</sequence>
<dbReference type="InterPro" id="IPR036388">
    <property type="entry name" value="WH-like_DNA-bd_sf"/>
</dbReference>
<dbReference type="Proteomes" id="UP000050378">
    <property type="component" value="Unassembled WGS sequence"/>
</dbReference>
<dbReference type="InterPro" id="IPR036390">
    <property type="entry name" value="WH_DNA-bd_sf"/>
</dbReference>
<organism evidence="1 2">
    <name type="scientific">Pseudoalteromonas lipolytica</name>
    <dbReference type="NCBI Taxonomy" id="570156"/>
    <lineage>
        <taxon>Bacteria</taxon>
        <taxon>Pseudomonadati</taxon>
        <taxon>Pseudomonadota</taxon>
        <taxon>Gammaproteobacteria</taxon>
        <taxon>Alteromonadales</taxon>
        <taxon>Pseudoalteromonadaceae</taxon>
        <taxon>Pseudoalteromonas</taxon>
    </lineage>
</organism>
<dbReference type="Pfam" id="PF02082">
    <property type="entry name" value="Rrf2"/>
    <property type="match status" value="1"/>
</dbReference>
<dbReference type="OrthoDB" id="9800506at2"/>
<dbReference type="InterPro" id="IPR000944">
    <property type="entry name" value="Tscrpt_reg_Rrf2"/>
</dbReference>
<evidence type="ECO:0000313" key="2">
    <source>
        <dbReference type="Proteomes" id="UP000050378"/>
    </source>
</evidence>
<protein>
    <submittedName>
        <fullName evidence="1">Rrf2 family transcriptional regulator</fullName>
    </submittedName>
</protein>
<dbReference type="Gene3D" id="1.10.10.10">
    <property type="entry name" value="Winged helix-like DNA-binding domain superfamily/Winged helix DNA-binding domain"/>
    <property type="match status" value="1"/>
</dbReference>
<dbReference type="PANTHER" id="PTHR33221:SF15">
    <property type="entry name" value="HTH-TYPE TRANSCRIPTIONAL REGULATOR YWGB-RELATED"/>
    <property type="match status" value="1"/>
</dbReference>
<dbReference type="STRING" id="570156.AOG27_13480"/>
<dbReference type="GO" id="GO:0003700">
    <property type="term" value="F:DNA-binding transcription factor activity"/>
    <property type="evidence" value="ECO:0007669"/>
    <property type="project" value="TreeGrafter"/>
</dbReference>
<proteinExistence type="predicted"/>
<dbReference type="PATRIC" id="fig|570156.3.peg.3802"/>
<dbReference type="PANTHER" id="PTHR33221">
    <property type="entry name" value="WINGED HELIX-TURN-HELIX TRANSCRIPTIONAL REGULATOR, RRF2 FAMILY"/>
    <property type="match status" value="1"/>
</dbReference>